<evidence type="ECO:0000313" key="1">
    <source>
        <dbReference type="EMBL" id="CAD2214211.1"/>
    </source>
</evidence>
<protein>
    <submittedName>
        <fullName evidence="1">Uncharacterized protein</fullName>
    </submittedName>
</protein>
<evidence type="ECO:0000313" key="2">
    <source>
        <dbReference type="Proteomes" id="UP000515908"/>
    </source>
</evidence>
<dbReference type="Proteomes" id="UP000515908">
    <property type="component" value="Chromosome 03"/>
</dbReference>
<keyword evidence="2" id="KW-1185">Reference proteome</keyword>
<dbReference type="OrthoDB" id="263737at2759"/>
<reference evidence="1 2" key="1">
    <citation type="submission" date="2020-08" db="EMBL/GenBank/DDBJ databases">
        <authorList>
            <person name="Newling K."/>
            <person name="Davey J."/>
            <person name="Forrester S."/>
        </authorList>
    </citation>
    <scope>NUCLEOTIDE SEQUENCE [LARGE SCALE GENOMIC DNA]</scope>
    <source>
        <strain evidence="2">Crithidia deanei Carvalho (ATCC PRA-265)</strain>
    </source>
</reference>
<proteinExistence type="predicted"/>
<dbReference type="AlphaFoldDB" id="A0A7G2C4T1"/>
<accession>A0A7G2C4T1</accession>
<sequence length="302" mass="32733">MFARSFVRNARIPVALFNTKHFQSRHKMVVSPKEFTSVFSEILSPQDRLLRQSTVGGGSNRVLVLDRLQQVKGVYYPVLCLPHPSALSSAEEGTLGVPVSKYLEKVAPVTPPTTGRKKVKPVYPSTLVILSHPNGVAFAVFSGEGTYTVKLQNFHIARGEDEKGSAATASSQEAPAAPTDAMIGASKQLLKSLSAEYTKHIQPCSTFYFVVRDKKASMTLSTIASIADNAKEELGLPFSFSDSRWVQMSDVVFHGSRNVSLYSNEESVDSAALLQAVTHGTLEVDYVPKKKEDAPSQPAASG</sequence>
<dbReference type="EMBL" id="LR877147">
    <property type="protein sequence ID" value="CAD2214211.1"/>
    <property type="molecule type" value="Genomic_DNA"/>
</dbReference>
<gene>
    <name evidence="1" type="ORF">ADEAN_000165500</name>
</gene>
<organism evidence="1 2">
    <name type="scientific">Angomonas deanei</name>
    <dbReference type="NCBI Taxonomy" id="59799"/>
    <lineage>
        <taxon>Eukaryota</taxon>
        <taxon>Discoba</taxon>
        <taxon>Euglenozoa</taxon>
        <taxon>Kinetoplastea</taxon>
        <taxon>Metakinetoplastina</taxon>
        <taxon>Trypanosomatida</taxon>
        <taxon>Trypanosomatidae</taxon>
        <taxon>Strigomonadinae</taxon>
        <taxon>Angomonas</taxon>
    </lineage>
</organism>
<name>A0A7G2C4T1_9TRYP</name>
<dbReference type="VEuPathDB" id="TriTrypDB:ADEAN_000165500"/>